<dbReference type="PANTHER" id="PTHR13218:SF8">
    <property type="entry name" value="TRANSCRIPTION INITIATION FACTOR TFIID SUBUNIT 11"/>
    <property type="match status" value="1"/>
</dbReference>
<dbReference type="InterPro" id="IPR006809">
    <property type="entry name" value="TAFII28_dom"/>
</dbReference>
<evidence type="ECO:0000256" key="2">
    <source>
        <dbReference type="ARBA" id="ARBA00009788"/>
    </source>
</evidence>
<keyword evidence="9" id="KW-1185">Reference proteome</keyword>
<evidence type="ECO:0000256" key="4">
    <source>
        <dbReference type="ARBA" id="ARBA00023163"/>
    </source>
</evidence>
<dbReference type="InterPro" id="IPR009072">
    <property type="entry name" value="Histone-fold"/>
</dbReference>
<evidence type="ECO:0000259" key="7">
    <source>
        <dbReference type="Pfam" id="PF04719"/>
    </source>
</evidence>
<name>A0ABP1G1J9_9CHLO</name>
<accession>A0ABP1G1J9</accession>
<evidence type="ECO:0000256" key="3">
    <source>
        <dbReference type="ARBA" id="ARBA00023015"/>
    </source>
</evidence>
<protein>
    <submittedName>
        <fullName evidence="8">G7921 protein</fullName>
    </submittedName>
</protein>
<feature type="compositionally biased region" description="Acidic residues" evidence="6">
    <location>
        <begin position="1"/>
        <end position="29"/>
    </location>
</feature>
<dbReference type="Pfam" id="PF04719">
    <property type="entry name" value="TAFII28"/>
    <property type="match status" value="1"/>
</dbReference>
<evidence type="ECO:0000256" key="1">
    <source>
        <dbReference type="ARBA" id="ARBA00004123"/>
    </source>
</evidence>
<keyword evidence="5" id="KW-0539">Nucleus</keyword>
<dbReference type="PANTHER" id="PTHR13218">
    <property type="entry name" value="TRANSCRIPTION INITIATION FACTOR TFIID SUBUNIT 11-RELATED"/>
    <property type="match status" value="1"/>
</dbReference>
<reference evidence="8 9" key="1">
    <citation type="submission" date="2024-06" db="EMBL/GenBank/DDBJ databases">
        <authorList>
            <person name="Kraege A."/>
            <person name="Thomma B."/>
        </authorList>
    </citation>
    <scope>NUCLEOTIDE SEQUENCE [LARGE SCALE GENOMIC DNA]</scope>
</reference>
<keyword evidence="4" id="KW-0804">Transcription</keyword>
<organism evidence="8 9">
    <name type="scientific">Coccomyxa viridis</name>
    <dbReference type="NCBI Taxonomy" id="1274662"/>
    <lineage>
        <taxon>Eukaryota</taxon>
        <taxon>Viridiplantae</taxon>
        <taxon>Chlorophyta</taxon>
        <taxon>core chlorophytes</taxon>
        <taxon>Trebouxiophyceae</taxon>
        <taxon>Trebouxiophyceae incertae sedis</taxon>
        <taxon>Coccomyxaceae</taxon>
        <taxon>Coccomyxa</taxon>
    </lineage>
</organism>
<evidence type="ECO:0000256" key="5">
    <source>
        <dbReference type="ARBA" id="ARBA00023242"/>
    </source>
</evidence>
<evidence type="ECO:0000313" key="9">
    <source>
        <dbReference type="Proteomes" id="UP001497392"/>
    </source>
</evidence>
<feature type="region of interest" description="Disordered" evidence="6">
    <location>
        <begin position="1"/>
        <end position="87"/>
    </location>
</feature>
<comment type="caution">
    <text evidence="8">The sequence shown here is derived from an EMBL/GenBank/DDBJ whole genome shotgun (WGS) entry which is preliminary data.</text>
</comment>
<evidence type="ECO:0000313" key="8">
    <source>
        <dbReference type="EMBL" id="CAL5225141.1"/>
    </source>
</evidence>
<keyword evidence="3" id="KW-0805">Transcription regulation</keyword>
<dbReference type="InterPro" id="IPR045127">
    <property type="entry name" value="TAF11-like"/>
</dbReference>
<sequence>MEEEDDLDLGLEDELEKALEMDEDLEEADAQPQAPEGDIPASQGAEGDKAAEEAGTSEAEEGEPDELSDPRKDAEAQQTKRNAEYLAMMTEDQIDRYEAFRRSSLQKASMRKLLHSATGQPPQERLLVAICGITKLFVGELVETAREIAAAEGDVGPLQPHHVHAAYQRLDKQGVIPGQKRKRRALSH</sequence>
<proteinExistence type="inferred from homology"/>
<evidence type="ECO:0000256" key="6">
    <source>
        <dbReference type="SAM" id="MobiDB-lite"/>
    </source>
</evidence>
<feature type="domain" description="TAFII28-like protein" evidence="7">
    <location>
        <begin position="86"/>
        <end position="169"/>
    </location>
</feature>
<dbReference type="Proteomes" id="UP001497392">
    <property type="component" value="Unassembled WGS sequence"/>
</dbReference>
<comment type="similarity">
    <text evidence="2">Belongs to the TAF11 family.</text>
</comment>
<gene>
    <name evidence="8" type="primary">g7921</name>
    <name evidence="8" type="ORF">VP750_LOCUS6800</name>
</gene>
<dbReference type="SUPFAM" id="SSF47113">
    <property type="entry name" value="Histone-fold"/>
    <property type="match status" value="1"/>
</dbReference>
<dbReference type="CDD" id="cd08048">
    <property type="entry name" value="HFD_TAF11"/>
    <property type="match status" value="1"/>
</dbReference>
<feature type="compositionally biased region" description="Acidic residues" evidence="6">
    <location>
        <begin position="58"/>
        <end position="67"/>
    </location>
</feature>
<comment type="subcellular location">
    <subcellularLocation>
        <location evidence="1">Nucleus</location>
    </subcellularLocation>
</comment>
<dbReference type="EMBL" id="CAXHTA020000012">
    <property type="protein sequence ID" value="CAL5225141.1"/>
    <property type="molecule type" value="Genomic_DNA"/>
</dbReference>
<dbReference type="Gene3D" id="1.10.20.10">
    <property type="entry name" value="Histone, subunit A"/>
    <property type="match status" value="1"/>
</dbReference>